<dbReference type="Pfam" id="PF13579">
    <property type="entry name" value="Glyco_trans_4_4"/>
    <property type="match status" value="1"/>
</dbReference>
<dbReference type="NCBIfam" id="NF007640">
    <property type="entry name" value="PRK10307.1"/>
    <property type="match status" value="1"/>
</dbReference>
<dbReference type="PANTHER" id="PTHR12526:SF633">
    <property type="entry name" value="COLANIC ACID BIOSYNTHESIS GLYCOSYL TRANSFERASE WCAI-RELATED"/>
    <property type="match status" value="1"/>
</dbReference>
<feature type="domain" description="Glycosyltransferase subfamily 4-like N-terminal" evidence="2">
    <location>
        <begin position="19"/>
        <end position="211"/>
    </location>
</feature>
<keyword evidence="3" id="KW-0808">Transferase</keyword>
<accession>A0A1S9P815</accession>
<evidence type="ECO:0000259" key="2">
    <source>
        <dbReference type="Pfam" id="PF13579"/>
    </source>
</evidence>
<sequence length="418" mass="48231">MDKKQILLLSHNFSPEPIGIGKYNGEMLSWLVSRGYDCTVVTTFPYYPFWKVQEPYTNRWYKKEVTYNEKSGATLTVYRCPSYIPADPTGKQRALQDFSFWVTKFFMVFKLILFNKKFDLIITVAPPFHLAYLGLLLKKFTGGKLLYHIQDMQIEAARDLKLFSKKRVLAGLFKLEHNILKNADYVSSISDGMIKKIKAKYNREIVFFPNWVDTNYFFPLHNRESLKTKWGYKPDDIVYLYSGAVGVKQRLERILVTAGELINHEHIKFIICSSGPYKDQLQEQAIQKGLNNISFLQVQEKEVFNEFLNMADIHLVLQIADAGDLVMPSKLTTILAVGGASIITAAEGTSLHEVVKDHDFGYVVEPQDKEQQDLLTNQILQIKLDESLEKKRENARNYAVQYLNVDKVMNKFVDDFIA</sequence>
<dbReference type="Gene3D" id="3.40.50.2000">
    <property type="entry name" value="Glycogen Phosphorylase B"/>
    <property type="match status" value="2"/>
</dbReference>
<dbReference type="RefSeq" id="WP_078350948.1">
    <property type="nucleotide sequence ID" value="NZ_MBTF01000037.1"/>
</dbReference>
<dbReference type="EMBL" id="MBTF01000037">
    <property type="protein sequence ID" value="OOQ57079.1"/>
    <property type="molecule type" value="Genomic_DNA"/>
</dbReference>
<evidence type="ECO:0000313" key="3">
    <source>
        <dbReference type="EMBL" id="OOQ57079.1"/>
    </source>
</evidence>
<dbReference type="PANTHER" id="PTHR12526">
    <property type="entry name" value="GLYCOSYLTRANSFERASE"/>
    <property type="match status" value="1"/>
</dbReference>
<evidence type="ECO:0000259" key="1">
    <source>
        <dbReference type="Pfam" id="PF00534"/>
    </source>
</evidence>
<dbReference type="Proteomes" id="UP000189739">
    <property type="component" value="Unassembled WGS sequence"/>
</dbReference>
<dbReference type="CDD" id="cd03794">
    <property type="entry name" value="GT4_WbuB-like"/>
    <property type="match status" value="1"/>
</dbReference>
<dbReference type="AlphaFoldDB" id="A0A1S9P815"/>
<keyword evidence="4" id="KW-1185">Reference proteome</keyword>
<dbReference type="InterPro" id="IPR028098">
    <property type="entry name" value="Glyco_trans_4-like_N"/>
</dbReference>
<evidence type="ECO:0000313" key="4">
    <source>
        <dbReference type="Proteomes" id="UP000189739"/>
    </source>
</evidence>
<dbReference type="STRING" id="1792845.BC343_16240"/>
<dbReference type="GO" id="GO:0016757">
    <property type="term" value="F:glycosyltransferase activity"/>
    <property type="evidence" value="ECO:0007669"/>
    <property type="project" value="InterPro"/>
</dbReference>
<gene>
    <name evidence="3" type="ORF">BC343_16240</name>
</gene>
<dbReference type="InterPro" id="IPR001296">
    <property type="entry name" value="Glyco_trans_1"/>
</dbReference>
<comment type="caution">
    <text evidence="3">The sequence shown here is derived from an EMBL/GenBank/DDBJ whole genome shotgun (WGS) entry which is preliminary data.</text>
</comment>
<dbReference type="SUPFAM" id="SSF53756">
    <property type="entry name" value="UDP-Glycosyltransferase/glycogen phosphorylase"/>
    <property type="match status" value="1"/>
</dbReference>
<reference evidence="3 4" key="1">
    <citation type="submission" date="2016-07" db="EMBL/GenBank/DDBJ databases">
        <title>Genomic analysis of zinc-resistant bacterium Mucilaginibacter pedocola TBZ30.</title>
        <authorList>
            <person name="Huang J."/>
            <person name="Tang J."/>
        </authorList>
    </citation>
    <scope>NUCLEOTIDE SEQUENCE [LARGE SCALE GENOMIC DNA]</scope>
    <source>
        <strain evidence="3 4">TBZ30</strain>
    </source>
</reference>
<dbReference type="OrthoDB" id="9811902at2"/>
<organism evidence="3 4">
    <name type="scientific">Mucilaginibacter pedocola</name>
    <dbReference type="NCBI Taxonomy" id="1792845"/>
    <lineage>
        <taxon>Bacteria</taxon>
        <taxon>Pseudomonadati</taxon>
        <taxon>Bacteroidota</taxon>
        <taxon>Sphingobacteriia</taxon>
        <taxon>Sphingobacteriales</taxon>
        <taxon>Sphingobacteriaceae</taxon>
        <taxon>Mucilaginibacter</taxon>
    </lineage>
</organism>
<proteinExistence type="predicted"/>
<protein>
    <submittedName>
        <fullName evidence="3">Glycosyltransferase WbuB</fullName>
    </submittedName>
</protein>
<feature type="domain" description="Glycosyl transferase family 1" evidence="1">
    <location>
        <begin position="223"/>
        <end position="397"/>
    </location>
</feature>
<name>A0A1S9P815_9SPHI</name>
<dbReference type="Pfam" id="PF00534">
    <property type="entry name" value="Glycos_transf_1"/>
    <property type="match status" value="1"/>
</dbReference>